<evidence type="ECO:0008006" key="4">
    <source>
        <dbReference type="Google" id="ProtNLM"/>
    </source>
</evidence>
<accession>A0A0C3FDF7</accession>
<evidence type="ECO:0000313" key="3">
    <source>
        <dbReference type="Proteomes" id="UP000054166"/>
    </source>
</evidence>
<dbReference type="AlphaFoldDB" id="A0A0C3FDF7"/>
<reference evidence="2 3" key="1">
    <citation type="submission" date="2014-04" db="EMBL/GenBank/DDBJ databases">
        <authorList>
            <consortium name="DOE Joint Genome Institute"/>
            <person name="Kuo A."/>
            <person name="Tarkka M."/>
            <person name="Buscot F."/>
            <person name="Kohler A."/>
            <person name="Nagy L.G."/>
            <person name="Floudas D."/>
            <person name="Copeland A."/>
            <person name="Barry K.W."/>
            <person name="Cichocki N."/>
            <person name="Veneault-Fourrey C."/>
            <person name="LaButti K."/>
            <person name="Lindquist E.A."/>
            <person name="Lipzen A."/>
            <person name="Lundell T."/>
            <person name="Morin E."/>
            <person name="Murat C."/>
            <person name="Sun H."/>
            <person name="Tunlid A."/>
            <person name="Henrissat B."/>
            <person name="Grigoriev I.V."/>
            <person name="Hibbett D.S."/>
            <person name="Martin F."/>
            <person name="Nordberg H.P."/>
            <person name="Cantor M.N."/>
            <person name="Hua S.X."/>
        </authorList>
    </citation>
    <scope>NUCLEOTIDE SEQUENCE [LARGE SCALE GENOMIC DNA]</scope>
    <source>
        <strain evidence="2 3">F 1598</strain>
    </source>
</reference>
<feature type="signal peptide" evidence="1">
    <location>
        <begin position="1"/>
        <end position="18"/>
    </location>
</feature>
<organism evidence="2 3">
    <name type="scientific">Piloderma croceum (strain F 1598)</name>
    <dbReference type="NCBI Taxonomy" id="765440"/>
    <lineage>
        <taxon>Eukaryota</taxon>
        <taxon>Fungi</taxon>
        <taxon>Dikarya</taxon>
        <taxon>Basidiomycota</taxon>
        <taxon>Agaricomycotina</taxon>
        <taxon>Agaricomycetes</taxon>
        <taxon>Agaricomycetidae</taxon>
        <taxon>Atheliales</taxon>
        <taxon>Atheliaceae</taxon>
        <taxon>Piloderma</taxon>
    </lineage>
</organism>
<dbReference type="InParanoid" id="A0A0C3FDF7"/>
<gene>
    <name evidence="2" type="ORF">PILCRDRAFT_609535</name>
</gene>
<dbReference type="EMBL" id="KN833021">
    <property type="protein sequence ID" value="KIM77789.1"/>
    <property type="molecule type" value="Genomic_DNA"/>
</dbReference>
<protein>
    <recommendedName>
        <fullName evidence="4">Secreted protein</fullName>
    </recommendedName>
</protein>
<name>A0A0C3FDF7_PILCF</name>
<sequence length="111" mass="12545">MLLFFNSLITSFRPILLAFGPLSLITTSSTCSTSPTDATWFELAYAQIKRQSCKMQRVRVLTSLSRTGCTVFLLADASKRFRELVDSGAFRILRVESLEAKKRAYIELRVS</sequence>
<dbReference type="HOGENOM" id="CLU_2159366_0_0_1"/>
<proteinExistence type="predicted"/>
<reference evidence="3" key="2">
    <citation type="submission" date="2015-01" db="EMBL/GenBank/DDBJ databases">
        <title>Evolutionary Origins and Diversification of the Mycorrhizal Mutualists.</title>
        <authorList>
            <consortium name="DOE Joint Genome Institute"/>
            <consortium name="Mycorrhizal Genomics Consortium"/>
            <person name="Kohler A."/>
            <person name="Kuo A."/>
            <person name="Nagy L.G."/>
            <person name="Floudas D."/>
            <person name="Copeland A."/>
            <person name="Barry K.W."/>
            <person name="Cichocki N."/>
            <person name="Veneault-Fourrey C."/>
            <person name="LaButti K."/>
            <person name="Lindquist E.A."/>
            <person name="Lipzen A."/>
            <person name="Lundell T."/>
            <person name="Morin E."/>
            <person name="Murat C."/>
            <person name="Riley R."/>
            <person name="Ohm R."/>
            <person name="Sun H."/>
            <person name="Tunlid A."/>
            <person name="Henrissat B."/>
            <person name="Grigoriev I.V."/>
            <person name="Hibbett D.S."/>
            <person name="Martin F."/>
        </authorList>
    </citation>
    <scope>NUCLEOTIDE SEQUENCE [LARGE SCALE GENOMIC DNA]</scope>
    <source>
        <strain evidence="3">F 1598</strain>
    </source>
</reference>
<dbReference type="Proteomes" id="UP000054166">
    <property type="component" value="Unassembled WGS sequence"/>
</dbReference>
<keyword evidence="1" id="KW-0732">Signal</keyword>
<evidence type="ECO:0000256" key="1">
    <source>
        <dbReference type="SAM" id="SignalP"/>
    </source>
</evidence>
<evidence type="ECO:0000313" key="2">
    <source>
        <dbReference type="EMBL" id="KIM77789.1"/>
    </source>
</evidence>
<feature type="chain" id="PRO_5002164413" description="Secreted protein" evidence="1">
    <location>
        <begin position="19"/>
        <end position="111"/>
    </location>
</feature>
<keyword evidence="3" id="KW-1185">Reference proteome</keyword>